<reference evidence="2 3" key="1">
    <citation type="journal article" date="2019" name="bioRxiv">
        <title>Bacteria contribute to plant secondary compound degradation in a generalist herbivore system.</title>
        <authorList>
            <person name="Francoeur C.B."/>
            <person name="Khadempour L."/>
            <person name="Moreira-Soto R.D."/>
            <person name="Gotting K."/>
            <person name="Book A.J."/>
            <person name="Pinto-Tomas A.A."/>
            <person name="Keefover-Ring K."/>
            <person name="Currie C.R."/>
        </authorList>
    </citation>
    <scope>NUCLEOTIDE SEQUENCE [LARGE SCALE GENOMIC DNA]</scope>
    <source>
        <strain evidence="2">Acro-835</strain>
    </source>
</reference>
<feature type="compositionally biased region" description="Polar residues" evidence="1">
    <location>
        <begin position="152"/>
        <end position="177"/>
    </location>
</feature>
<gene>
    <name evidence="2" type="ORF">F3J40_04300</name>
</gene>
<dbReference type="EMBL" id="VWXF01000001">
    <property type="protein sequence ID" value="NIF20834.1"/>
    <property type="molecule type" value="Genomic_DNA"/>
</dbReference>
<protein>
    <submittedName>
        <fullName evidence="2">Uncharacterized protein</fullName>
    </submittedName>
</protein>
<comment type="caution">
    <text evidence="2">The sequence shown here is derived from an EMBL/GenBank/DDBJ whole genome shotgun (WGS) entry which is preliminary data.</text>
</comment>
<dbReference type="Proteomes" id="UP001515683">
    <property type="component" value="Unassembled WGS sequence"/>
</dbReference>
<evidence type="ECO:0000256" key="1">
    <source>
        <dbReference type="SAM" id="MobiDB-lite"/>
    </source>
</evidence>
<organism evidence="2 3">
    <name type="scientific">Candidatus Pantoea multigeneris</name>
    <dbReference type="NCBI Taxonomy" id="2608357"/>
    <lineage>
        <taxon>Bacteria</taxon>
        <taxon>Pseudomonadati</taxon>
        <taxon>Pseudomonadota</taxon>
        <taxon>Gammaproteobacteria</taxon>
        <taxon>Enterobacterales</taxon>
        <taxon>Erwiniaceae</taxon>
        <taxon>Pantoea</taxon>
    </lineage>
</organism>
<accession>A0ABX0RBI7</accession>
<sequence>MSLAGISSSTVNNYTGIELERGRNKARSLDVGGFESNYFNNNLVPVIGSELLPTPQARGSKPKPQKIPIISKPGRTLLNSRKKTSVIYTRAKNLKWGRNSARKINEGKDDPGRESMMSARSDVFGVINKKNPMEIQRGKKKDAVEEGGLSPSEINRSGNITYTQGLPISNESNSKKTGSGLAQPVTRIIPFTTPEQTLDIIFASRLRSESVYFSVPVGLSPPFEMYYDFPLNNAQIKDGDIVYFQSFCEEDNSLHLPNEIRSLSPALDKVGIYSAMTITAFSPEKVKMYNLSPDSVLPPNSFKLVEYRGRQNDSNLLLVWHRHRPISEGGSRTAIAEISTEQGRYQLIDKNTGYHFSSDNIRDFIAGVERVSGLTFSDGTAVMHKRGTVIRHAIKSNQQRNFFIEANKTSQTISSTLDLKIDEGNDLFSSFDALNNSKHGLLYRNSFIFENESLHYIDMQGKYGGVNFKKHPTNPSLFQIDDDGSTVLFLREKGILKGYFYTKKEMSDMLTDYGYTDINNIKGISSQEPRLDNFYITYHNV</sequence>
<proteinExistence type="predicted"/>
<dbReference type="RefSeq" id="WP_167012717.1">
    <property type="nucleotide sequence ID" value="NZ_VWXF01000001.1"/>
</dbReference>
<name>A0ABX0RBI7_9GAMM</name>
<evidence type="ECO:0000313" key="3">
    <source>
        <dbReference type="Proteomes" id="UP001515683"/>
    </source>
</evidence>
<feature type="region of interest" description="Disordered" evidence="1">
    <location>
        <begin position="136"/>
        <end position="180"/>
    </location>
</feature>
<evidence type="ECO:0000313" key="2">
    <source>
        <dbReference type="EMBL" id="NIF20834.1"/>
    </source>
</evidence>
<keyword evidence="3" id="KW-1185">Reference proteome</keyword>